<reference evidence="2" key="1">
    <citation type="submission" date="2021-08" db="EMBL/GenBank/DDBJ databases">
        <title>Comparative analyses of Brucepasteria parasyntrophica and Teretinema zuelzerae.</title>
        <authorList>
            <person name="Song Y."/>
            <person name="Brune A."/>
        </authorList>
    </citation>
    <scope>NUCLEOTIDE SEQUENCE</scope>
    <source>
        <strain evidence="2">DSM 1903</strain>
    </source>
</reference>
<evidence type="ECO:0000313" key="2">
    <source>
        <dbReference type="EMBL" id="MCD1656034.1"/>
    </source>
</evidence>
<dbReference type="Proteomes" id="UP001198163">
    <property type="component" value="Unassembled WGS sequence"/>
</dbReference>
<protein>
    <submittedName>
        <fullName evidence="2">Uncharacterized protein</fullName>
    </submittedName>
</protein>
<evidence type="ECO:0000313" key="3">
    <source>
        <dbReference type="Proteomes" id="UP001198163"/>
    </source>
</evidence>
<dbReference type="AlphaFoldDB" id="A0AAE3EJT6"/>
<evidence type="ECO:0000256" key="1">
    <source>
        <dbReference type="SAM" id="Phobius"/>
    </source>
</evidence>
<accession>A0AAE3EJT6</accession>
<comment type="caution">
    <text evidence="2">The sequence shown here is derived from an EMBL/GenBank/DDBJ whole genome shotgun (WGS) entry which is preliminary data.</text>
</comment>
<feature type="transmembrane region" description="Helical" evidence="1">
    <location>
        <begin position="37"/>
        <end position="54"/>
    </location>
</feature>
<sequence length="64" mass="7543">MQSTSSIIAFAIVIVLFILFSRDAEKNNITLSKTTKVLFLLTFTMPFVVIWYFIKRRKKNKEKI</sequence>
<dbReference type="RefSeq" id="WP_230758337.1">
    <property type="nucleotide sequence ID" value="NZ_JAINWA010000003.1"/>
</dbReference>
<gene>
    <name evidence="2" type="ORF">K7J14_15145</name>
</gene>
<keyword evidence="3" id="KW-1185">Reference proteome</keyword>
<keyword evidence="1" id="KW-0472">Membrane</keyword>
<keyword evidence="1" id="KW-1133">Transmembrane helix</keyword>
<name>A0AAE3EJT6_9SPIR</name>
<dbReference type="EMBL" id="JAINWA010000003">
    <property type="protein sequence ID" value="MCD1656034.1"/>
    <property type="molecule type" value="Genomic_DNA"/>
</dbReference>
<keyword evidence="1" id="KW-0812">Transmembrane</keyword>
<organism evidence="2 3">
    <name type="scientific">Teretinema zuelzerae</name>
    <dbReference type="NCBI Taxonomy" id="156"/>
    <lineage>
        <taxon>Bacteria</taxon>
        <taxon>Pseudomonadati</taxon>
        <taxon>Spirochaetota</taxon>
        <taxon>Spirochaetia</taxon>
        <taxon>Spirochaetales</taxon>
        <taxon>Treponemataceae</taxon>
        <taxon>Teretinema</taxon>
    </lineage>
</organism>
<proteinExistence type="predicted"/>